<dbReference type="Pfam" id="PF02098">
    <property type="entry name" value="His_binding"/>
    <property type="match status" value="1"/>
</dbReference>
<dbReference type="EMBL" id="GEDV01006563">
    <property type="protein sequence ID" value="JAP81994.1"/>
    <property type="molecule type" value="Transcribed_RNA"/>
</dbReference>
<name>A0A131YRW4_RHIAP</name>
<accession>A0A131YRW4</accession>
<dbReference type="GO" id="GO:0030682">
    <property type="term" value="P:symbiont-mediated perturbation of host defenses"/>
    <property type="evidence" value="ECO:0007669"/>
    <property type="project" value="InterPro"/>
</dbReference>
<organism evidence="1">
    <name type="scientific">Rhipicephalus appendiculatus</name>
    <name type="common">Brown ear tick</name>
    <dbReference type="NCBI Taxonomy" id="34631"/>
    <lineage>
        <taxon>Eukaryota</taxon>
        <taxon>Metazoa</taxon>
        <taxon>Ecdysozoa</taxon>
        <taxon>Arthropoda</taxon>
        <taxon>Chelicerata</taxon>
        <taxon>Arachnida</taxon>
        <taxon>Acari</taxon>
        <taxon>Parasitiformes</taxon>
        <taxon>Ixodida</taxon>
        <taxon>Ixodoidea</taxon>
        <taxon>Ixodidae</taxon>
        <taxon>Rhipicephalinae</taxon>
        <taxon>Rhipicephalus</taxon>
        <taxon>Rhipicephalus</taxon>
    </lineage>
</organism>
<reference evidence="1" key="1">
    <citation type="journal article" date="2016" name="Ticks Tick Borne Dis.">
        <title>De novo assembly and annotation of the salivary gland transcriptome of Rhipicephalus appendiculatus male and female ticks during blood feeding.</title>
        <authorList>
            <person name="de Castro M.H."/>
            <person name="de Klerk D."/>
            <person name="Pienaar R."/>
            <person name="Latif A.A."/>
            <person name="Rees D.J."/>
            <person name="Mans B.J."/>
        </authorList>
    </citation>
    <scope>NUCLEOTIDE SEQUENCE</scope>
    <source>
        <tissue evidence="1">Salivary glands</tissue>
    </source>
</reference>
<dbReference type="AlphaFoldDB" id="A0A131YRW4"/>
<dbReference type="Gene3D" id="2.40.128.20">
    <property type="match status" value="1"/>
</dbReference>
<dbReference type="InterPro" id="IPR012674">
    <property type="entry name" value="Calycin"/>
</dbReference>
<evidence type="ECO:0000313" key="1">
    <source>
        <dbReference type="EMBL" id="JAP81994.1"/>
    </source>
</evidence>
<sequence>MYGYKKPNAIKYEVQGGNQHTFQDALIFSDSSCDVFYTGLGEYELWVTEAEAKQQKVPTCCEFIFEYFALGKTIYNIYETSCPEP</sequence>
<protein>
    <submittedName>
        <fullName evidence="1">Lipocalin</fullName>
    </submittedName>
</protein>
<proteinExistence type="predicted"/>
<dbReference type="SUPFAM" id="SSF50814">
    <property type="entry name" value="Lipocalins"/>
    <property type="match status" value="1"/>
</dbReference>
<dbReference type="GO" id="GO:0043176">
    <property type="term" value="F:amine binding"/>
    <property type="evidence" value="ECO:0007669"/>
    <property type="project" value="InterPro"/>
</dbReference>
<dbReference type="InterPro" id="IPR002970">
    <property type="entry name" value="Tick_his-bd"/>
</dbReference>